<comment type="caution">
    <text evidence="6">The sequence shown here is derived from an EMBL/GenBank/DDBJ whole genome shotgun (WGS) entry which is preliminary data.</text>
</comment>
<evidence type="ECO:0000313" key="7">
    <source>
        <dbReference type="Proteomes" id="UP000746471"/>
    </source>
</evidence>
<evidence type="ECO:0000256" key="2">
    <source>
        <dbReference type="ARBA" id="ARBA00022723"/>
    </source>
</evidence>
<evidence type="ECO:0000256" key="5">
    <source>
        <dbReference type="ARBA" id="ARBA00024029"/>
    </source>
</evidence>
<keyword evidence="3" id="KW-0378">Hydrolase</keyword>
<dbReference type="InterPro" id="IPR003785">
    <property type="entry name" value="Creatininase/forma_Hydrolase"/>
</dbReference>
<dbReference type="Proteomes" id="UP000746471">
    <property type="component" value="Unassembled WGS sequence"/>
</dbReference>
<dbReference type="SUPFAM" id="SSF102215">
    <property type="entry name" value="Creatininase"/>
    <property type="match status" value="1"/>
</dbReference>
<evidence type="ECO:0000256" key="3">
    <source>
        <dbReference type="ARBA" id="ARBA00022801"/>
    </source>
</evidence>
<comment type="cofactor">
    <cofactor evidence="1">
        <name>Zn(2+)</name>
        <dbReference type="ChEBI" id="CHEBI:29105"/>
    </cofactor>
</comment>
<dbReference type="RefSeq" id="WP_213235849.1">
    <property type="nucleotide sequence ID" value="NZ_JAHBCL010000007.1"/>
</dbReference>
<dbReference type="Gene3D" id="3.40.50.10310">
    <property type="entry name" value="Creatininase"/>
    <property type="match status" value="1"/>
</dbReference>
<organism evidence="6 7">
    <name type="scientific">Fusibacter paucivorans</name>
    <dbReference type="NCBI Taxonomy" id="76009"/>
    <lineage>
        <taxon>Bacteria</taxon>
        <taxon>Bacillati</taxon>
        <taxon>Bacillota</taxon>
        <taxon>Clostridia</taxon>
        <taxon>Eubacteriales</taxon>
        <taxon>Eubacteriales Family XII. Incertae Sedis</taxon>
        <taxon>Fusibacter</taxon>
    </lineage>
</organism>
<name>A0ABS5PLM8_9FIRM</name>
<reference evidence="6 7" key="1">
    <citation type="submission" date="2021-05" db="EMBL/GenBank/DDBJ databases">
        <title>Fusibacter ferrireducens sp. nov., an anaerobic, sulfur- and Fe-reducing bacterium isolated from the mangrove sediment.</title>
        <authorList>
            <person name="Qiu D."/>
        </authorList>
    </citation>
    <scope>NUCLEOTIDE SEQUENCE [LARGE SCALE GENOMIC DNA]</scope>
    <source>
        <strain evidence="6 7">DSM 12116</strain>
    </source>
</reference>
<dbReference type="PANTHER" id="PTHR35005:SF1">
    <property type="entry name" value="2-AMINO-5-FORMYLAMINO-6-RIBOSYLAMINOPYRIMIDIN-4(3H)-ONE 5'-MONOPHOSPHATE DEFORMYLASE"/>
    <property type="match status" value="1"/>
</dbReference>
<gene>
    <name evidence="6" type="ORF">KHM83_05210</name>
</gene>
<protein>
    <submittedName>
        <fullName evidence="6">Creatininase family protein</fullName>
    </submittedName>
</protein>
<keyword evidence="2" id="KW-0479">Metal-binding</keyword>
<evidence type="ECO:0000313" key="6">
    <source>
        <dbReference type="EMBL" id="MBS7526064.1"/>
    </source>
</evidence>
<dbReference type="PANTHER" id="PTHR35005">
    <property type="entry name" value="3-DEHYDRO-SCYLLO-INOSOSE HYDROLASE"/>
    <property type="match status" value="1"/>
</dbReference>
<keyword evidence="7" id="KW-1185">Reference proteome</keyword>
<comment type="similarity">
    <text evidence="5">Belongs to the creatininase superfamily.</text>
</comment>
<evidence type="ECO:0000256" key="1">
    <source>
        <dbReference type="ARBA" id="ARBA00001947"/>
    </source>
</evidence>
<dbReference type="Pfam" id="PF02633">
    <property type="entry name" value="Creatininase"/>
    <property type="match status" value="1"/>
</dbReference>
<dbReference type="InterPro" id="IPR024087">
    <property type="entry name" value="Creatininase-like_sf"/>
</dbReference>
<evidence type="ECO:0000256" key="4">
    <source>
        <dbReference type="ARBA" id="ARBA00022833"/>
    </source>
</evidence>
<sequence length="254" mass="27740">MKKYDYMIEYMNWPTVRSKIDAGANAVIICTASIEQHGYHLSESTDPILGEAMALRVAEKLGNTLVAPIIRPGLSAHHMPMAGSITLRPEIYRGVVEDYVTSLKRHGFKYFILFSSHGGNFSEDEKIYANLKTLHPDLTFIRPLSFEGLVGLMADFEKTYQLPSGSCGHAGAFETSVMLAEAPEQVEMSKAAAGYVGQLDAKAAEKMFASGIVGLTEVGVLGNPLPAKAAYGTTFLEKVTDDMVEKIREVLKTQ</sequence>
<dbReference type="EMBL" id="JAHBCL010000007">
    <property type="protein sequence ID" value="MBS7526064.1"/>
    <property type="molecule type" value="Genomic_DNA"/>
</dbReference>
<proteinExistence type="inferred from homology"/>
<keyword evidence="4" id="KW-0862">Zinc</keyword>
<accession>A0ABS5PLM8</accession>